<dbReference type="PROSITE" id="PS00463">
    <property type="entry name" value="ZN2_CY6_FUNGAL_1"/>
    <property type="match status" value="1"/>
</dbReference>
<evidence type="ECO:0000313" key="10">
    <source>
        <dbReference type="Proteomes" id="UP000094569"/>
    </source>
</evidence>
<feature type="region of interest" description="Disordered" evidence="7">
    <location>
        <begin position="1"/>
        <end position="108"/>
    </location>
</feature>
<dbReference type="InterPro" id="IPR036864">
    <property type="entry name" value="Zn2-C6_fun-type_DNA-bd_sf"/>
</dbReference>
<dbReference type="STRING" id="573508.A0A1E3BJ08"/>
<dbReference type="GO" id="GO:0006351">
    <property type="term" value="P:DNA-templated transcription"/>
    <property type="evidence" value="ECO:0007669"/>
    <property type="project" value="InterPro"/>
</dbReference>
<dbReference type="CDD" id="cd00067">
    <property type="entry name" value="GAL4"/>
    <property type="match status" value="1"/>
</dbReference>
<dbReference type="SMART" id="SM00066">
    <property type="entry name" value="GAL4"/>
    <property type="match status" value="1"/>
</dbReference>
<name>A0A1E3BJ08_ASPCR</name>
<dbReference type="OrthoDB" id="5426798at2759"/>
<keyword evidence="3" id="KW-0805">Transcription regulation</keyword>
<evidence type="ECO:0000256" key="1">
    <source>
        <dbReference type="ARBA" id="ARBA00004123"/>
    </source>
</evidence>
<reference evidence="9 10" key="1">
    <citation type="journal article" date="2016" name="BMC Genomics">
        <title>Comparative genomic and transcriptomic analyses of the Fuzhuan brick tea-fermentation fungus Aspergillus cristatus.</title>
        <authorList>
            <person name="Ge Y."/>
            <person name="Wang Y."/>
            <person name="Liu Y."/>
            <person name="Tan Y."/>
            <person name="Ren X."/>
            <person name="Zhang X."/>
            <person name="Hyde K.D."/>
            <person name="Liu Y."/>
            <person name="Liu Z."/>
        </authorList>
    </citation>
    <scope>NUCLEOTIDE SEQUENCE [LARGE SCALE GENOMIC DNA]</scope>
    <source>
        <strain evidence="9 10">GZAAS20.1005</strain>
    </source>
</reference>
<dbReference type="Proteomes" id="UP000094569">
    <property type="component" value="Unassembled WGS sequence"/>
</dbReference>
<dbReference type="GO" id="GO:0005634">
    <property type="term" value="C:nucleus"/>
    <property type="evidence" value="ECO:0007669"/>
    <property type="project" value="UniProtKB-SubCell"/>
</dbReference>
<dbReference type="PANTHER" id="PTHR47338">
    <property type="entry name" value="ZN(II)2CYS6 TRANSCRIPTION FACTOR (EUROFUNG)-RELATED"/>
    <property type="match status" value="1"/>
</dbReference>
<feature type="domain" description="Zn(2)-C6 fungal-type" evidence="8">
    <location>
        <begin position="266"/>
        <end position="296"/>
    </location>
</feature>
<dbReference type="InterPro" id="IPR007219">
    <property type="entry name" value="XnlR_reg_dom"/>
</dbReference>
<evidence type="ECO:0000259" key="8">
    <source>
        <dbReference type="PROSITE" id="PS50048"/>
    </source>
</evidence>
<dbReference type="GO" id="GO:0008270">
    <property type="term" value="F:zinc ion binding"/>
    <property type="evidence" value="ECO:0007669"/>
    <property type="project" value="InterPro"/>
</dbReference>
<dbReference type="InterPro" id="IPR050815">
    <property type="entry name" value="TF_fung"/>
</dbReference>
<dbReference type="AlphaFoldDB" id="A0A1E3BJ08"/>
<proteinExistence type="predicted"/>
<feature type="region of interest" description="Disordered" evidence="7">
    <location>
        <begin position="138"/>
        <end position="216"/>
    </location>
</feature>
<protein>
    <recommendedName>
        <fullName evidence="8">Zn(2)-C6 fungal-type domain-containing protein</fullName>
    </recommendedName>
</protein>
<feature type="compositionally biased region" description="Basic and acidic residues" evidence="7">
    <location>
        <begin position="52"/>
        <end position="84"/>
    </location>
</feature>
<dbReference type="Gene3D" id="4.10.240.10">
    <property type="entry name" value="Zn(2)-C6 fungal-type DNA-binding domain"/>
    <property type="match status" value="1"/>
</dbReference>
<dbReference type="InterPro" id="IPR001138">
    <property type="entry name" value="Zn2Cys6_DnaBD"/>
</dbReference>
<keyword evidence="2" id="KW-0479">Metal-binding</keyword>
<dbReference type="VEuPathDB" id="FungiDB:SI65_03982"/>
<evidence type="ECO:0000256" key="6">
    <source>
        <dbReference type="ARBA" id="ARBA00023242"/>
    </source>
</evidence>
<gene>
    <name evidence="9" type="ORF">SI65_03982</name>
</gene>
<organism evidence="9 10">
    <name type="scientific">Aspergillus cristatus</name>
    <name type="common">Chinese Fuzhuan brick tea-fermentation fungus</name>
    <name type="synonym">Eurotium cristatum</name>
    <dbReference type="NCBI Taxonomy" id="573508"/>
    <lineage>
        <taxon>Eukaryota</taxon>
        <taxon>Fungi</taxon>
        <taxon>Dikarya</taxon>
        <taxon>Ascomycota</taxon>
        <taxon>Pezizomycotina</taxon>
        <taxon>Eurotiomycetes</taxon>
        <taxon>Eurotiomycetidae</taxon>
        <taxon>Eurotiales</taxon>
        <taxon>Aspergillaceae</taxon>
        <taxon>Aspergillus</taxon>
        <taxon>Aspergillus subgen. Aspergillus</taxon>
    </lineage>
</organism>
<comment type="caution">
    <text evidence="9">The sequence shown here is derived from an EMBL/GenBank/DDBJ whole genome shotgun (WGS) entry which is preliminary data.</text>
</comment>
<feature type="compositionally biased region" description="Polar residues" evidence="7">
    <location>
        <begin position="198"/>
        <end position="207"/>
    </location>
</feature>
<dbReference type="CDD" id="cd12148">
    <property type="entry name" value="fungal_TF_MHR"/>
    <property type="match status" value="1"/>
</dbReference>
<dbReference type="GO" id="GO:0000981">
    <property type="term" value="F:DNA-binding transcription factor activity, RNA polymerase II-specific"/>
    <property type="evidence" value="ECO:0007669"/>
    <property type="project" value="InterPro"/>
</dbReference>
<keyword evidence="5" id="KW-0804">Transcription</keyword>
<evidence type="ECO:0000256" key="5">
    <source>
        <dbReference type="ARBA" id="ARBA00023163"/>
    </source>
</evidence>
<accession>A0A1E3BJ08</accession>
<evidence type="ECO:0000256" key="7">
    <source>
        <dbReference type="SAM" id="MobiDB-lite"/>
    </source>
</evidence>
<keyword evidence="6" id="KW-0539">Nucleus</keyword>
<dbReference type="PANTHER" id="PTHR47338:SF11">
    <property type="entry name" value="ZN(II)2CYS6 TRANSCRIPTION FACTOR (EUROFUNG)"/>
    <property type="match status" value="1"/>
</dbReference>
<evidence type="ECO:0000313" key="9">
    <source>
        <dbReference type="EMBL" id="ODM20929.1"/>
    </source>
</evidence>
<feature type="compositionally biased region" description="Polar residues" evidence="7">
    <location>
        <begin position="86"/>
        <end position="102"/>
    </location>
</feature>
<feature type="region of interest" description="Disordered" evidence="7">
    <location>
        <begin position="347"/>
        <end position="404"/>
    </location>
</feature>
<comment type="subcellular location">
    <subcellularLocation>
        <location evidence="1">Nucleus</location>
    </subcellularLocation>
</comment>
<dbReference type="PROSITE" id="PS50048">
    <property type="entry name" value="ZN2_CY6_FUNGAL_2"/>
    <property type="match status" value="1"/>
</dbReference>
<dbReference type="SUPFAM" id="SSF57701">
    <property type="entry name" value="Zn2/Cys6 DNA-binding domain"/>
    <property type="match status" value="1"/>
</dbReference>
<sequence length="943" mass="105941">MPNYSVGPFGRMLPVVDGPPSEQSEQESRPFREPMGSLYQLPPPRAPIPLRFRTDPFLRQHTPTERPDSGTGRRWDDTGPRKEQLPSVSQLLTPVSLSSASSPYDRRPCRDIQSAYSVHHHDHSLASSAPSAPIFQRSTYQQSRSLPPITNPPVRDQEDEQRSHPGTYGALSELPLHHDRLSYLDATPPNREPDSDLRPSTATTENGPQAPPVQPHVVDERYIDGEGLCYVYADGSYCPKIIDGVPVNANWGITKAGKPRKRLAQACLTCREKKIKCHPNLPKCDQCQKSGRECRFENAPRGNRAASKASQLASRHDTLLHESPGASSSIGTAQALERSTSLPLTAAYTPESGTTMGTPSAWDHAQRSDGESERPHSSKKRRLSRGSAGKDGFSKRSLVSSMESQKQSDYAELLFAMRDLDPDDPLVREWSTDPYEAEPESTTYHLENYFNCVNDSLYPIFPRKRFLLWVESCQTKSLDDKMLLYWMLAMGCVFSDRSDKAVALKKYSRTARYAVEHTQNTLTLQLAQSRIIMSLWYYAIGAVLKAWDCVGAAIRTVSGLNYNFESLGVIVDQNQGCEYGLHPQVLIECRRRTFWVAYLMDRFSSFNSPFIPSQAAFLRLPCREETYEAQQYATVPYFQNRAPSSADDISVLSPLAFLIDILSLWGDVSDQGFKLSMTSAEAYNDILEAFYASIVERCDQWNRKLPDEFAITTDNIERSIRTKKVNILLLNRMIYHDTLLKLNRYVRYEDLRAVTVDRFICRARHHAVEILQICLTFLQYVSEHGSSGSGAELRSFQTMVFNPFVGYMVLSAADVLSAAGPMTGLFDSISLIRGGLDMVRGLSLHWQGMFPLVSLIETRLHAMVESLNSRPDKLGFAMDSTSLEAAARSPTPIARQCSLKTQQLNQQDLLYGGLPRERLLIALGVDAPLSKDNILWIQENSYQ</sequence>
<keyword evidence="10" id="KW-1185">Reference proteome</keyword>
<dbReference type="EMBL" id="JXNT01000003">
    <property type="protein sequence ID" value="ODM20929.1"/>
    <property type="molecule type" value="Genomic_DNA"/>
</dbReference>
<feature type="region of interest" description="Disordered" evidence="7">
    <location>
        <begin position="297"/>
        <end position="332"/>
    </location>
</feature>
<evidence type="ECO:0000256" key="2">
    <source>
        <dbReference type="ARBA" id="ARBA00022723"/>
    </source>
</evidence>
<dbReference type="Pfam" id="PF04082">
    <property type="entry name" value="Fungal_trans"/>
    <property type="match status" value="1"/>
</dbReference>
<evidence type="ECO:0000256" key="4">
    <source>
        <dbReference type="ARBA" id="ARBA00023125"/>
    </source>
</evidence>
<evidence type="ECO:0000256" key="3">
    <source>
        <dbReference type="ARBA" id="ARBA00023015"/>
    </source>
</evidence>
<dbReference type="Pfam" id="PF00172">
    <property type="entry name" value="Zn_clus"/>
    <property type="match status" value="1"/>
</dbReference>
<keyword evidence="4" id="KW-0238">DNA-binding</keyword>
<feature type="compositionally biased region" description="Basic and acidic residues" evidence="7">
    <location>
        <begin position="364"/>
        <end position="376"/>
    </location>
</feature>
<dbReference type="GO" id="GO:0003677">
    <property type="term" value="F:DNA binding"/>
    <property type="evidence" value="ECO:0007669"/>
    <property type="project" value="UniProtKB-KW"/>
</dbReference>